<feature type="region of interest" description="Disordered" evidence="1">
    <location>
        <begin position="1"/>
        <end position="21"/>
    </location>
</feature>
<dbReference type="EMBL" id="JAKWBI020000939">
    <property type="protein sequence ID" value="KAJ2891937.1"/>
    <property type="molecule type" value="Genomic_DNA"/>
</dbReference>
<name>A0AAD5RFW5_9PEZI</name>
<reference evidence="2" key="1">
    <citation type="submission" date="2022-07" db="EMBL/GenBank/DDBJ databases">
        <title>Draft genome sequence of Zalerion maritima ATCC 34329, a (micro)plastics degrading marine fungus.</title>
        <authorList>
            <person name="Paco A."/>
            <person name="Goncalves M.F.M."/>
            <person name="Rocha-Santos T.A.P."/>
            <person name="Alves A."/>
        </authorList>
    </citation>
    <scope>NUCLEOTIDE SEQUENCE</scope>
    <source>
        <strain evidence="2">ATCC 34329</strain>
    </source>
</reference>
<gene>
    <name evidence="2" type="ORF">MKZ38_010509</name>
</gene>
<evidence type="ECO:0000313" key="3">
    <source>
        <dbReference type="Proteomes" id="UP001201980"/>
    </source>
</evidence>
<dbReference type="AlphaFoldDB" id="A0AAD5RFW5"/>
<protein>
    <submittedName>
        <fullName evidence="2">Uncharacterized protein</fullName>
    </submittedName>
</protein>
<evidence type="ECO:0000256" key="1">
    <source>
        <dbReference type="SAM" id="MobiDB-lite"/>
    </source>
</evidence>
<comment type="caution">
    <text evidence="2">The sequence shown here is derived from an EMBL/GenBank/DDBJ whole genome shotgun (WGS) entry which is preliminary data.</text>
</comment>
<dbReference type="Proteomes" id="UP001201980">
    <property type="component" value="Unassembled WGS sequence"/>
</dbReference>
<evidence type="ECO:0000313" key="2">
    <source>
        <dbReference type="EMBL" id="KAJ2891937.1"/>
    </source>
</evidence>
<accession>A0AAD5RFW5</accession>
<sequence>MASIFDDVERAGNQPGRQATGGFLQRQDYLNPGQAHDAQNITQILPEGTTRIVVGLDYGTTHTGRWQQLDGHVLLEPSHFLTRIFRSCADGGVSRHARSKEGRLNRGFALKSLDLIKALSPSDVALPAGAEIPYHLTHITCDIISDFMYNVASEWHSHLSRPSSSALEEVSVDLMVTQAVNRSDEAIDSDPDSHPTWV</sequence>
<keyword evidence="3" id="KW-1185">Reference proteome</keyword>
<proteinExistence type="predicted"/>
<organism evidence="2 3">
    <name type="scientific">Zalerion maritima</name>
    <dbReference type="NCBI Taxonomy" id="339359"/>
    <lineage>
        <taxon>Eukaryota</taxon>
        <taxon>Fungi</taxon>
        <taxon>Dikarya</taxon>
        <taxon>Ascomycota</taxon>
        <taxon>Pezizomycotina</taxon>
        <taxon>Sordariomycetes</taxon>
        <taxon>Lulworthiomycetidae</taxon>
        <taxon>Lulworthiales</taxon>
        <taxon>Lulworthiaceae</taxon>
        <taxon>Zalerion</taxon>
    </lineage>
</organism>